<dbReference type="AlphaFoldDB" id="A0AAD4R8A3"/>
<evidence type="ECO:0000256" key="1">
    <source>
        <dbReference type="SAM" id="Phobius"/>
    </source>
</evidence>
<name>A0AAD4R8A3_9BILA</name>
<evidence type="ECO:0000313" key="3">
    <source>
        <dbReference type="Proteomes" id="UP001201812"/>
    </source>
</evidence>
<keyword evidence="1" id="KW-1133">Transmembrane helix</keyword>
<dbReference type="EMBL" id="JAKKPZ010000010">
    <property type="protein sequence ID" value="KAI1716313.1"/>
    <property type="molecule type" value="Genomic_DNA"/>
</dbReference>
<keyword evidence="3" id="KW-1185">Reference proteome</keyword>
<feature type="transmembrane region" description="Helical" evidence="1">
    <location>
        <begin position="185"/>
        <end position="205"/>
    </location>
</feature>
<proteinExistence type="predicted"/>
<gene>
    <name evidence="2" type="ORF">DdX_07356</name>
</gene>
<keyword evidence="1" id="KW-0472">Membrane</keyword>
<protein>
    <submittedName>
        <fullName evidence="2">Uncharacterized protein</fullName>
    </submittedName>
</protein>
<keyword evidence="1" id="KW-0812">Transmembrane</keyword>
<reference evidence="2" key="1">
    <citation type="submission" date="2022-01" db="EMBL/GenBank/DDBJ databases">
        <title>Genome Sequence Resource for Two Populations of Ditylenchus destructor, the Migratory Endoparasitic Phytonematode.</title>
        <authorList>
            <person name="Zhang H."/>
            <person name="Lin R."/>
            <person name="Xie B."/>
        </authorList>
    </citation>
    <scope>NUCLEOTIDE SEQUENCE</scope>
    <source>
        <strain evidence="2">BazhouSP</strain>
    </source>
</reference>
<dbReference type="Proteomes" id="UP001201812">
    <property type="component" value="Unassembled WGS sequence"/>
</dbReference>
<accession>A0AAD4R8A3</accession>
<comment type="caution">
    <text evidence="2">The sequence shown here is derived from an EMBL/GenBank/DDBJ whole genome shotgun (WGS) entry which is preliminary data.</text>
</comment>
<feature type="transmembrane region" description="Helical" evidence="1">
    <location>
        <begin position="157"/>
        <end position="179"/>
    </location>
</feature>
<feature type="transmembrane region" description="Helical" evidence="1">
    <location>
        <begin position="122"/>
        <end position="145"/>
    </location>
</feature>
<organism evidence="2 3">
    <name type="scientific">Ditylenchus destructor</name>
    <dbReference type="NCBI Taxonomy" id="166010"/>
    <lineage>
        <taxon>Eukaryota</taxon>
        <taxon>Metazoa</taxon>
        <taxon>Ecdysozoa</taxon>
        <taxon>Nematoda</taxon>
        <taxon>Chromadorea</taxon>
        <taxon>Rhabditida</taxon>
        <taxon>Tylenchina</taxon>
        <taxon>Tylenchomorpha</taxon>
        <taxon>Sphaerularioidea</taxon>
        <taxon>Anguinidae</taxon>
        <taxon>Anguininae</taxon>
        <taxon>Ditylenchus</taxon>
    </lineage>
</organism>
<feature type="transmembrane region" description="Helical" evidence="1">
    <location>
        <begin position="93"/>
        <end position="116"/>
    </location>
</feature>
<sequence>MEHGDEEEHECLSENGDCGQRDTYFTLSSPKPKSSRSSRYRNWFLPSLKCPLRMSECRISFDFRHKDDRMSLSWLCPFVEDKKIKHRLTNISVIELALVGMVFWMCLYTACLVLILLQTHLFIKLAILAFTFPHYYCLVMATRGIWRSEPNDLKPLLAFNVTVIVIGIAFSIVFSLLLLVHSPRLQYAIVLDLWMPLFVVFVISVQKFLWDANYEA</sequence>
<evidence type="ECO:0000313" key="2">
    <source>
        <dbReference type="EMBL" id="KAI1716313.1"/>
    </source>
</evidence>